<gene>
    <name evidence="1" type="ORF">CGI_10021091</name>
</gene>
<sequence length="68" mass="7180">MNKIPTQKFLIQLGSRSLQDDAGRFPFLDGPLSVAGGSFSFDVSSGMEAFEEEATAIGHTAGSPCNRS</sequence>
<dbReference type="AlphaFoldDB" id="K1R0C1"/>
<dbReference type="InParanoid" id="K1R0C1"/>
<dbReference type="EMBL" id="JH815973">
    <property type="protein sequence ID" value="EKC34530.1"/>
    <property type="molecule type" value="Genomic_DNA"/>
</dbReference>
<organism evidence="1">
    <name type="scientific">Magallana gigas</name>
    <name type="common">Pacific oyster</name>
    <name type="synonym">Crassostrea gigas</name>
    <dbReference type="NCBI Taxonomy" id="29159"/>
    <lineage>
        <taxon>Eukaryota</taxon>
        <taxon>Metazoa</taxon>
        <taxon>Spiralia</taxon>
        <taxon>Lophotrochozoa</taxon>
        <taxon>Mollusca</taxon>
        <taxon>Bivalvia</taxon>
        <taxon>Autobranchia</taxon>
        <taxon>Pteriomorphia</taxon>
        <taxon>Ostreida</taxon>
        <taxon>Ostreoidea</taxon>
        <taxon>Ostreidae</taxon>
        <taxon>Magallana</taxon>
    </lineage>
</organism>
<evidence type="ECO:0000313" key="1">
    <source>
        <dbReference type="EMBL" id="EKC34530.1"/>
    </source>
</evidence>
<reference evidence="1" key="1">
    <citation type="journal article" date="2012" name="Nature">
        <title>The oyster genome reveals stress adaptation and complexity of shell formation.</title>
        <authorList>
            <person name="Zhang G."/>
            <person name="Fang X."/>
            <person name="Guo X."/>
            <person name="Li L."/>
            <person name="Luo R."/>
            <person name="Xu F."/>
            <person name="Yang P."/>
            <person name="Zhang L."/>
            <person name="Wang X."/>
            <person name="Qi H."/>
            <person name="Xiong Z."/>
            <person name="Que H."/>
            <person name="Xie Y."/>
            <person name="Holland P.W."/>
            <person name="Paps J."/>
            <person name="Zhu Y."/>
            <person name="Wu F."/>
            <person name="Chen Y."/>
            <person name="Wang J."/>
            <person name="Peng C."/>
            <person name="Meng J."/>
            <person name="Yang L."/>
            <person name="Liu J."/>
            <person name="Wen B."/>
            <person name="Zhang N."/>
            <person name="Huang Z."/>
            <person name="Zhu Q."/>
            <person name="Feng Y."/>
            <person name="Mount A."/>
            <person name="Hedgecock D."/>
            <person name="Xu Z."/>
            <person name="Liu Y."/>
            <person name="Domazet-Loso T."/>
            <person name="Du Y."/>
            <person name="Sun X."/>
            <person name="Zhang S."/>
            <person name="Liu B."/>
            <person name="Cheng P."/>
            <person name="Jiang X."/>
            <person name="Li J."/>
            <person name="Fan D."/>
            <person name="Wang W."/>
            <person name="Fu W."/>
            <person name="Wang T."/>
            <person name="Wang B."/>
            <person name="Zhang J."/>
            <person name="Peng Z."/>
            <person name="Li Y."/>
            <person name="Li N."/>
            <person name="Wang J."/>
            <person name="Chen M."/>
            <person name="He Y."/>
            <person name="Tan F."/>
            <person name="Song X."/>
            <person name="Zheng Q."/>
            <person name="Huang R."/>
            <person name="Yang H."/>
            <person name="Du X."/>
            <person name="Chen L."/>
            <person name="Yang M."/>
            <person name="Gaffney P.M."/>
            <person name="Wang S."/>
            <person name="Luo L."/>
            <person name="She Z."/>
            <person name="Ming Y."/>
            <person name="Huang W."/>
            <person name="Zhang S."/>
            <person name="Huang B."/>
            <person name="Zhang Y."/>
            <person name="Qu T."/>
            <person name="Ni P."/>
            <person name="Miao G."/>
            <person name="Wang J."/>
            <person name="Wang Q."/>
            <person name="Steinberg C.E."/>
            <person name="Wang H."/>
            <person name="Li N."/>
            <person name="Qian L."/>
            <person name="Zhang G."/>
            <person name="Li Y."/>
            <person name="Yang H."/>
            <person name="Liu X."/>
            <person name="Wang J."/>
            <person name="Yin Y."/>
            <person name="Wang J."/>
        </authorList>
    </citation>
    <scope>NUCLEOTIDE SEQUENCE [LARGE SCALE GENOMIC DNA]</scope>
    <source>
        <strain evidence="1">05x7-T-G4-1.051#20</strain>
    </source>
</reference>
<proteinExistence type="predicted"/>
<protein>
    <submittedName>
        <fullName evidence="1">Uncharacterized protein</fullName>
    </submittedName>
</protein>
<dbReference type="HOGENOM" id="CLU_2796475_0_0_1"/>
<name>K1R0C1_MAGGI</name>
<accession>K1R0C1</accession>